<dbReference type="InterPro" id="IPR003591">
    <property type="entry name" value="Leu-rich_rpt_typical-subtyp"/>
</dbReference>
<dbReference type="PANTHER" id="PTHR46473:SF10">
    <property type="entry name" value="LD45603P-RELATED"/>
    <property type="match status" value="1"/>
</dbReference>
<reference evidence="14" key="1">
    <citation type="submission" date="2021-12" db="EMBL/GenBank/DDBJ databases">
        <authorList>
            <person name="King R."/>
        </authorList>
    </citation>
    <scope>NUCLEOTIDE SEQUENCE</scope>
</reference>
<keyword evidence="11" id="KW-1015">Disulfide bond</keyword>
<comment type="subcellular location">
    <subcellularLocation>
        <location evidence="1">Cell membrane</location>
        <topology evidence="1">Single-pass membrane protein</topology>
    </subcellularLocation>
</comment>
<protein>
    <submittedName>
        <fullName evidence="14">Uncharacterized protein</fullName>
    </submittedName>
</protein>
<dbReference type="InterPro" id="IPR001611">
    <property type="entry name" value="Leu-rich_rpt"/>
</dbReference>
<dbReference type="PRINTS" id="PR00019">
    <property type="entry name" value="LEURICHRPT"/>
</dbReference>
<sequence length="639" mass="71716">MENKERFYKLIRPYGRGATTCDIHLPRRREMSRMETYKVFIGLIILKGYTNVSICPQECACGLDERGRIMVNCSRGGMMDPIPIRDMSLETEVILCYTAVCSSKIPNLQGTSYQRSGMNAQVIHISAPAWNPNSLTIGPIFQQFKRLEELHITDSNIPAIGMHSFWGVQTLQVLDLRRNNLTAMLDHNFRGLANLVELRLDDNRIDSMHSGTFSYLLELKVLSLARNRLSKLAPRLFLMLAKLQQLDLSHNQIQELHPEIFKDVQRLKVFRCRGCEIGRINRQLYSILSELTVLDLGLNHFKYILADEFADLPKLSELYLDGNQLSVILDDTFSEQLHLHTLSLARNRLAKITANAFRHASRIRELDIGHNKLDIVETATLAPIAESLRSLTLDGNNFRLGVLKNIFQVAGKLRHLSLADMGHHEFPVGIFSGLDHLRSLNLSNNNLVNLPSLSLASTPKLVELDLSRNRFQGLDERLMIRLDSLDLIHLSGNPWSCDLCHITPMLHRLNTSKVSSIPVCTWPEDLAGRAVSSLTPNMLSWCSNSILSGGRGDGLAGLSLVRETQLGMFVVFAAAAALILAGAVVVFGIVYSKQHTAYYYTNEEKRRAMLEQSKPKKVSIATIDEITNDPELGILANGT</sequence>
<evidence type="ECO:0000256" key="5">
    <source>
        <dbReference type="ARBA" id="ARBA00022692"/>
    </source>
</evidence>
<evidence type="ECO:0000256" key="8">
    <source>
        <dbReference type="ARBA" id="ARBA00022989"/>
    </source>
</evidence>
<dbReference type="Gene3D" id="3.80.10.10">
    <property type="entry name" value="Ribonuclease Inhibitor"/>
    <property type="match status" value="3"/>
</dbReference>
<dbReference type="GO" id="GO:0005886">
    <property type="term" value="C:plasma membrane"/>
    <property type="evidence" value="ECO:0007669"/>
    <property type="project" value="UniProtKB-SubCell"/>
</dbReference>
<accession>A0A9P0ACH8</accession>
<keyword evidence="15" id="KW-1185">Reference proteome</keyword>
<evidence type="ECO:0000256" key="13">
    <source>
        <dbReference type="SAM" id="Phobius"/>
    </source>
</evidence>
<dbReference type="PROSITE" id="PS51450">
    <property type="entry name" value="LRR"/>
    <property type="match status" value="3"/>
</dbReference>
<keyword evidence="8 13" id="KW-1133">Transmembrane helix</keyword>
<name>A0A9P0ACH8_BEMTA</name>
<dbReference type="EMBL" id="OU963865">
    <property type="protein sequence ID" value="CAH0388828.1"/>
    <property type="molecule type" value="Genomic_DNA"/>
</dbReference>
<dbReference type="InterPro" id="IPR032675">
    <property type="entry name" value="LRR_dom_sf"/>
</dbReference>
<organism evidence="14 15">
    <name type="scientific">Bemisia tabaci</name>
    <name type="common">Sweetpotato whitefly</name>
    <name type="synonym">Aleurodes tabaci</name>
    <dbReference type="NCBI Taxonomy" id="7038"/>
    <lineage>
        <taxon>Eukaryota</taxon>
        <taxon>Metazoa</taxon>
        <taxon>Ecdysozoa</taxon>
        <taxon>Arthropoda</taxon>
        <taxon>Hexapoda</taxon>
        <taxon>Insecta</taxon>
        <taxon>Pterygota</taxon>
        <taxon>Neoptera</taxon>
        <taxon>Paraneoptera</taxon>
        <taxon>Hemiptera</taxon>
        <taxon>Sternorrhyncha</taxon>
        <taxon>Aleyrodoidea</taxon>
        <taxon>Aleyrodidae</taxon>
        <taxon>Aleyrodinae</taxon>
        <taxon>Bemisia</taxon>
    </lineage>
</organism>
<evidence type="ECO:0000256" key="7">
    <source>
        <dbReference type="ARBA" id="ARBA00022737"/>
    </source>
</evidence>
<evidence type="ECO:0000313" key="14">
    <source>
        <dbReference type="EMBL" id="CAH0388828.1"/>
    </source>
</evidence>
<evidence type="ECO:0000256" key="3">
    <source>
        <dbReference type="ARBA" id="ARBA00022475"/>
    </source>
</evidence>
<keyword evidence="6" id="KW-0732">Signal</keyword>
<evidence type="ECO:0000256" key="1">
    <source>
        <dbReference type="ARBA" id="ARBA00004162"/>
    </source>
</evidence>
<evidence type="ECO:0000256" key="9">
    <source>
        <dbReference type="ARBA" id="ARBA00023065"/>
    </source>
</evidence>
<evidence type="ECO:0000256" key="2">
    <source>
        <dbReference type="ARBA" id="ARBA00022448"/>
    </source>
</evidence>
<evidence type="ECO:0000256" key="4">
    <source>
        <dbReference type="ARBA" id="ARBA00022614"/>
    </source>
</evidence>
<dbReference type="SUPFAM" id="SSF52058">
    <property type="entry name" value="L domain-like"/>
    <property type="match status" value="2"/>
</dbReference>
<keyword evidence="9" id="KW-0406">Ion transport</keyword>
<evidence type="ECO:0000256" key="12">
    <source>
        <dbReference type="ARBA" id="ARBA00023303"/>
    </source>
</evidence>
<keyword evidence="4" id="KW-0433">Leucine-rich repeat</keyword>
<evidence type="ECO:0000256" key="11">
    <source>
        <dbReference type="ARBA" id="ARBA00023157"/>
    </source>
</evidence>
<dbReference type="Pfam" id="PF13855">
    <property type="entry name" value="LRR_8"/>
    <property type="match status" value="4"/>
</dbReference>
<keyword evidence="5 13" id="KW-0812">Transmembrane</keyword>
<dbReference type="AlphaFoldDB" id="A0A9P0ACH8"/>
<keyword evidence="2" id="KW-0813">Transport</keyword>
<keyword evidence="10 13" id="KW-0472">Membrane</keyword>
<evidence type="ECO:0000256" key="6">
    <source>
        <dbReference type="ARBA" id="ARBA00022729"/>
    </source>
</evidence>
<keyword evidence="3" id="KW-1003">Cell membrane</keyword>
<dbReference type="PANTHER" id="PTHR46473">
    <property type="entry name" value="GH08155P"/>
    <property type="match status" value="1"/>
</dbReference>
<dbReference type="InterPro" id="IPR051432">
    <property type="entry name" value="KCNMA1_auxiliary"/>
</dbReference>
<feature type="transmembrane region" description="Helical" evidence="13">
    <location>
        <begin position="566"/>
        <end position="591"/>
    </location>
</feature>
<keyword evidence="12" id="KW-0407">Ion channel</keyword>
<dbReference type="SMART" id="SM00369">
    <property type="entry name" value="LRR_TYP"/>
    <property type="match status" value="9"/>
</dbReference>
<proteinExistence type="predicted"/>
<gene>
    <name evidence="14" type="ORF">BEMITA_LOCUS7714</name>
</gene>
<evidence type="ECO:0000313" key="15">
    <source>
        <dbReference type="Proteomes" id="UP001152759"/>
    </source>
</evidence>
<evidence type="ECO:0000256" key="10">
    <source>
        <dbReference type="ARBA" id="ARBA00023136"/>
    </source>
</evidence>
<dbReference type="Proteomes" id="UP001152759">
    <property type="component" value="Chromosome 4"/>
</dbReference>
<keyword evidence="7" id="KW-0677">Repeat</keyword>
<dbReference type="GO" id="GO:0034220">
    <property type="term" value="P:monoatomic ion transmembrane transport"/>
    <property type="evidence" value="ECO:0007669"/>
    <property type="project" value="UniProtKB-KW"/>
</dbReference>